<keyword evidence="1" id="KW-1133">Transmembrane helix</keyword>
<evidence type="ECO:0000256" key="1">
    <source>
        <dbReference type="SAM" id="Phobius"/>
    </source>
</evidence>
<proteinExistence type="predicted"/>
<keyword evidence="4" id="KW-1185">Reference proteome</keyword>
<dbReference type="EMBL" id="VLLI01000011">
    <property type="protein sequence ID" value="TWI97153.1"/>
    <property type="molecule type" value="Genomic_DNA"/>
</dbReference>
<feature type="transmembrane region" description="Helical" evidence="1">
    <location>
        <begin position="7"/>
        <end position="28"/>
    </location>
</feature>
<dbReference type="InterPro" id="IPR005530">
    <property type="entry name" value="SPW"/>
</dbReference>
<feature type="domain" description="SPW repeat-containing integral membrane" evidence="2">
    <location>
        <begin position="12"/>
        <end position="109"/>
    </location>
</feature>
<dbReference type="AlphaFoldDB" id="A0A562TUM7"/>
<feature type="transmembrane region" description="Helical" evidence="1">
    <location>
        <begin position="94"/>
        <end position="112"/>
    </location>
</feature>
<dbReference type="Pfam" id="PF03779">
    <property type="entry name" value="SPW"/>
    <property type="match status" value="1"/>
</dbReference>
<comment type="caution">
    <text evidence="3">The sequence shown here is derived from an EMBL/GenBank/DDBJ whole genome shotgun (WGS) entry which is preliminary data.</text>
</comment>
<feature type="transmembrane region" description="Helical" evidence="1">
    <location>
        <begin position="71"/>
        <end position="88"/>
    </location>
</feature>
<name>A0A562TUM7_9SPHI</name>
<evidence type="ECO:0000313" key="3">
    <source>
        <dbReference type="EMBL" id="TWI97153.1"/>
    </source>
</evidence>
<reference evidence="3 4" key="1">
    <citation type="submission" date="2019-07" db="EMBL/GenBank/DDBJ databases">
        <title>Genomic Encyclopedia of Archaeal and Bacterial Type Strains, Phase II (KMG-II): from individual species to whole genera.</title>
        <authorList>
            <person name="Goeker M."/>
        </authorList>
    </citation>
    <scope>NUCLEOTIDE SEQUENCE [LARGE SCALE GENOMIC DNA]</scope>
    <source>
        <strain evidence="3 4">ATCC BAA-1854</strain>
    </source>
</reference>
<accession>A0A562TUM7</accession>
<protein>
    <submittedName>
        <fullName evidence="3">SPW repeat-containing protein</fullName>
    </submittedName>
</protein>
<keyword evidence="1" id="KW-0812">Transmembrane</keyword>
<dbReference type="RefSeq" id="WP_144914713.1">
    <property type="nucleotide sequence ID" value="NZ_VLLI01000011.1"/>
</dbReference>
<dbReference type="OrthoDB" id="129082at2"/>
<feature type="transmembrane region" description="Helical" evidence="1">
    <location>
        <begin position="34"/>
        <end position="59"/>
    </location>
</feature>
<evidence type="ECO:0000313" key="4">
    <source>
        <dbReference type="Proteomes" id="UP000317010"/>
    </source>
</evidence>
<keyword evidence="1" id="KW-0472">Membrane</keyword>
<organism evidence="3 4">
    <name type="scientific">Mucilaginibacter frigoritolerans</name>
    <dbReference type="NCBI Taxonomy" id="652788"/>
    <lineage>
        <taxon>Bacteria</taxon>
        <taxon>Pseudomonadati</taxon>
        <taxon>Bacteroidota</taxon>
        <taxon>Sphingobacteriia</taxon>
        <taxon>Sphingobacteriales</taxon>
        <taxon>Sphingobacteriaceae</taxon>
        <taxon>Mucilaginibacter</taxon>
    </lineage>
</organism>
<sequence>MKPFISTGFYGVLNYIIALTLIATPWLFDLTGVSSAAIFIPIYIGWLQLIMAIFADNAASPIKKFPMEMHLTLDVVMGFFLAVSPWLYTFSSKAFWPELLIGGLLFFLGIFTKKSPFTTKRHPSLSEGGLTSIDSI</sequence>
<evidence type="ECO:0000259" key="2">
    <source>
        <dbReference type="Pfam" id="PF03779"/>
    </source>
</evidence>
<gene>
    <name evidence="3" type="ORF">JN11_03613</name>
</gene>
<dbReference type="Proteomes" id="UP000317010">
    <property type="component" value="Unassembled WGS sequence"/>
</dbReference>